<proteinExistence type="predicted"/>
<organism evidence="1 2">
    <name type="scientific">Natribacillus halophilus</name>
    <dbReference type="NCBI Taxonomy" id="549003"/>
    <lineage>
        <taxon>Bacteria</taxon>
        <taxon>Bacillati</taxon>
        <taxon>Bacillota</taxon>
        <taxon>Bacilli</taxon>
        <taxon>Bacillales</taxon>
        <taxon>Bacillaceae</taxon>
        <taxon>Natribacillus</taxon>
    </lineage>
</organism>
<dbReference type="PANTHER" id="PTHR40051">
    <property type="entry name" value="IG HYPOTHETICAL 15966"/>
    <property type="match status" value="1"/>
</dbReference>
<dbReference type="PANTHER" id="PTHR40051:SF1">
    <property type="entry name" value="YOLD-LIKE FAMILY PROTEIN"/>
    <property type="match status" value="1"/>
</dbReference>
<dbReference type="RefSeq" id="WP_090399624.1">
    <property type="nucleotide sequence ID" value="NZ_FNEN01000020.1"/>
</dbReference>
<evidence type="ECO:0000313" key="2">
    <source>
        <dbReference type="Proteomes" id="UP000198853"/>
    </source>
</evidence>
<protein>
    <submittedName>
        <fullName evidence="1">YolD-like protein</fullName>
    </submittedName>
</protein>
<keyword evidence="2" id="KW-1185">Reference proteome</keyword>
<evidence type="ECO:0000313" key="1">
    <source>
        <dbReference type="EMBL" id="SDJ19501.1"/>
    </source>
</evidence>
<sequence length="115" mass="13949">MNENKLTPGSNMRWESMRMILPEHRERWLQHRDNMKKVEKPVLDEQKWEEIERTINEAMEYGSLLEFTYWDDGHFYEIVGACEFVNVDQRQFHIIDTEDDIHYLKFDVVADIKGV</sequence>
<dbReference type="Pfam" id="PF08863">
    <property type="entry name" value="YolD"/>
    <property type="match status" value="1"/>
</dbReference>
<accession>A0A1G8RR63</accession>
<reference evidence="1 2" key="1">
    <citation type="submission" date="2016-10" db="EMBL/GenBank/DDBJ databases">
        <authorList>
            <person name="de Groot N.N."/>
        </authorList>
    </citation>
    <scope>NUCLEOTIDE SEQUENCE [LARGE SCALE GENOMIC DNA]</scope>
    <source>
        <strain evidence="1 2">DSM 21771</strain>
    </source>
</reference>
<dbReference type="InterPro" id="IPR014962">
    <property type="entry name" value="YolD"/>
</dbReference>
<dbReference type="EMBL" id="FNEN01000020">
    <property type="protein sequence ID" value="SDJ19501.1"/>
    <property type="molecule type" value="Genomic_DNA"/>
</dbReference>
<dbReference type="AlphaFoldDB" id="A0A1G8RR63"/>
<name>A0A1G8RR63_9BACI</name>
<gene>
    <name evidence="1" type="ORF">SAMN04488123_1202</name>
</gene>
<dbReference type="OrthoDB" id="2376882at2"/>
<dbReference type="Proteomes" id="UP000198853">
    <property type="component" value="Unassembled WGS sequence"/>
</dbReference>